<name>A0A0Q9X5Q3_DROWI</name>
<feature type="region of interest" description="Disordered" evidence="1">
    <location>
        <begin position="1"/>
        <end position="44"/>
    </location>
</feature>
<gene>
    <name evidence="2" type="primary">Dwil\GK28297</name>
    <name evidence="2" type="ORF">Dwil_GK28297</name>
</gene>
<protein>
    <submittedName>
        <fullName evidence="2">Uncharacterized protein</fullName>
    </submittedName>
</protein>
<proteinExistence type="predicted"/>
<dbReference type="InParanoid" id="A0A0Q9X5Q3"/>
<feature type="compositionally biased region" description="Low complexity" evidence="1">
    <location>
        <begin position="23"/>
        <end position="44"/>
    </location>
</feature>
<dbReference type="Proteomes" id="UP000007798">
    <property type="component" value="Unassembled WGS sequence"/>
</dbReference>
<evidence type="ECO:0000256" key="1">
    <source>
        <dbReference type="SAM" id="MobiDB-lite"/>
    </source>
</evidence>
<sequence length="109" mass="11655">MERLLHAVHEEFQTEDEYDGEGSSSHSSISSTSTSSSSSTSRGIGVAVGIGIGGSWVDTGLLHPVNVAGGGSSSSGGIRRFRRSSIGMQRKSAFRQRKLDSLGTWRRKR</sequence>
<dbReference type="EMBL" id="CH964291">
    <property type="protein sequence ID" value="KRG00354.1"/>
    <property type="molecule type" value="Genomic_DNA"/>
</dbReference>
<accession>A0A0Q9X5Q3</accession>
<feature type="compositionally biased region" description="Basic and acidic residues" evidence="1">
    <location>
        <begin position="1"/>
        <end position="12"/>
    </location>
</feature>
<evidence type="ECO:0000313" key="3">
    <source>
        <dbReference type="Proteomes" id="UP000007798"/>
    </source>
</evidence>
<organism evidence="2 3">
    <name type="scientific">Drosophila willistoni</name>
    <name type="common">Fruit fly</name>
    <dbReference type="NCBI Taxonomy" id="7260"/>
    <lineage>
        <taxon>Eukaryota</taxon>
        <taxon>Metazoa</taxon>
        <taxon>Ecdysozoa</taxon>
        <taxon>Arthropoda</taxon>
        <taxon>Hexapoda</taxon>
        <taxon>Insecta</taxon>
        <taxon>Pterygota</taxon>
        <taxon>Neoptera</taxon>
        <taxon>Endopterygota</taxon>
        <taxon>Diptera</taxon>
        <taxon>Brachycera</taxon>
        <taxon>Muscomorpha</taxon>
        <taxon>Ephydroidea</taxon>
        <taxon>Drosophilidae</taxon>
        <taxon>Drosophila</taxon>
        <taxon>Sophophora</taxon>
    </lineage>
</organism>
<reference evidence="2 3" key="1">
    <citation type="journal article" date="2007" name="Nature">
        <title>Evolution of genes and genomes on the Drosophila phylogeny.</title>
        <authorList>
            <consortium name="Drosophila 12 Genomes Consortium"/>
            <person name="Clark A.G."/>
            <person name="Eisen M.B."/>
            <person name="Smith D.R."/>
            <person name="Bergman C.M."/>
            <person name="Oliver B."/>
            <person name="Markow T.A."/>
            <person name="Kaufman T.C."/>
            <person name="Kellis M."/>
            <person name="Gelbart W."/>
            <person name="Iyer V.N."/>
            <person name="Pollard D.A."/>
            <person name="Sackton T.B."/>
            <person name="Larracuente A.M."/>
            <person name="Singh N.D."/>
            <person name="Abad J.P."/>
            <person name="Abt D.N."/>
            <person name="Adryan B."/>
            <person name="Aguade M."/>
            <person name="Akashi H."/>
            <person name="Anderson W.W."/>
            <person name="Aquadro C.F."/>
            <person name="Ardell D.H."/>
            <person name="Arguello R."/>
            <person name="Artieri C.G."/>
            <person name="Barbash D.A."/>
            <person name="Barker D."/>
            <person name="Barsanti P."/>
            <person name="Batterham P."/>
            <person name="Batzoglou S."/>
            <person name="Begun D."/>
            <person name="Bhutkar A."/>
            <person name="Blanco E."/>
            <person name="Bosak S.A."/>
            <person name="Bradley R.K."/>
            <person name="Brand A.D."/>
            <person name="Brent M.R."/>
            <person name="Brooks A.N."/>
            <person name="Brown R.H."/>
            <person name="Butlin R.K."/>
            <person name="Caggese C."/>
            <person name="Calvi B.R."/>
            <person name="Bernardo de Carvalho A."/>
            <person name="Caspi A."/>
            <person name="Castrezana S."/>
            <person name="Celniker S.E."/>
            <person name="Chang J.L."/>
            <person name="Chapple C."/>
            <person name="Chatterji S."/>
            <person name="Chinwalla A."/>
            <person name="Civetta A."/>
            <person name="Clifton S.W."/>
            <person name="Comeron J.M."/>
            <person name="Costello J.C."/>
            <person name="Coyne J.A."/>
            <person name="Daub J."/>
            <person name="David R.G."/>
            <person name="Delcher A.L."/>
            <person name="Delehaunty K."/>
            <person name="Do C.B."/>
            <person name="Ebling H."/>
            <person name="Edwards K."/>
            <person name="Eickbush T."/>
            <person name="Evans J.D."/>
            <person name="Filipski A."/>
            <person name="Findeiss S."/>
            <person name="Freyhult E."/>
            <person name="Fulton L."/>
            <person name="Fulton R."/>
            <person name="Garcia A.C."/>
            <person name="Gardiner A."/>
            <person name="Garfield D.A."/>
            <person name="Garvin B.E."/>
            <person name="Gibson G."/>
            <person name="Gilbert D."/>
            <person name="Gnerre S."/>
            <person name="Godfrey J."/>
            <person name="Good R."/>
            <person name="Gotea V."/>
            <person name="Gravely B."/>
            <person name="Greenberg A.J."/>
            <person name="Griffiths-Jones S."/>
            <person name="Gross S."/>
            <person name="Guigo R."/>
            <person name="Gustafson E.A."/>
            <person name="Haerty W."/>
            <person name="Hahn M.W."/>
            <person name="Halligan D.L."/>
            <person name="Halpern A.L."/>
            <person name="Halter G.M."/>
            <person name="Han M.V."/>
            <person name="Heger A."/>
            <person name="Hillier L."/>
            <person name="Hinrichs A.S."/>
            <person name="Holmes I."/>
            <person name="Hoskins R.A."/>
            <person name="Hubisz M.J."/>
            <person name="Hultmark D."/>
            <person name="Huntley M.A."/>
            <person name="Jaffe D.B."/>
            <person name="Jagadeeshan S."/>
            <person name="Jeck W.R."/>
            <person name="Johnson J."/>
            <person name="Jones C.D."/>
            <person name="Jordan W.C."/>
            <person name="Karpen G.H."/>
            <person name="Kataoka E."/>
            <person name="Keightley P.D."/>
            <person name="Kheradpour P."/>
            <person name="Kirkness E.F."/>
            <person name="Koerich L.B."/>
            <person name="Kristiansen K."/>
            <person name="Kudrna D."/>
            <person name="Kulathinal R.J."/>
            <person name="Kumar S."/>
            <person name="Kwok R."/>
            <person name="Lander E."/>
            <person name="Langley C.H."/>
            <person name="Lapoint R."/>
            <person name="Lazzaro B.P."/>
            <person name="Lee S.J."/>
            <person name="Levesque L."/>
            <person name="Li R."/>
            <person name="Lin C.F."/>
            <person name="Lin M.F."/>
            <person name="Lindblad-Toh K."/>
            <person name="Llopart A."/>
            <person name="Long M."/>
            <person name="Low L."/>
            <person name="Lozovsky E."/>
            <person name="Lu J."/>
            <person name="Luo M."/>
            <person name="Machado C.A."/>
            <person name="Makalowski W."/>
            <person name="Marzo M."/>
            <person name="Matsuda M."/>
            <person name="Matzkin L."/>
            <person name="McAllister B."/>
            <person name="McBride C.S."/>
            <person name="McKernan B."/>
            <person name="McKernan K."/>
            <person name="Mendez-Lago M."/>
            <person name="Minx P."/>
            <person name="Mollenhauer M.U."/>
            <person name="Montooth K."/>
            <person name="Mount S.M."/>
            <person name="Mu X."/>
            <person name="Myers E."/>
            <person name="Negre B."/>
            <person name="Newfeld S."/>
            <person name="Nielsen R."/>
            <person name="Noor M.A."/>
            <person name="O'Grady P."/>
            <person name="Pachter L."/>
            <person name="Papaceit M."/>
            <person name="Parisi M.J."/>
            <person name="Parisi M."/>
            <person name="Parts L."/>
            <person name="Pedersen J.S."/>
            <person name="Pesole G."/>
            <person name="Phillippy A.M."/>
            <person name="Ponting C.P."/>
            <person name="Pop M."/>
            <person name="Porcelli D."/>
            <person name="Powell J.R."/>
            <person name="Prohaska S."/>
            <person name="Pruitt K."/>
            <person name="Puig M."/>
            <person name="Quesneville H."/>
            <person name="Ram K.R."/>
            <person name="Rand D."/>
            <person name="Rasmussen M.D."/>
            <person name="Reed L.K."/>
            <person name="Reenan R."/>
            <person name="Reily A."/>
            <person name="Remington K.A."/>
            <person name="Rieger T.T."/>
            <person name="Ritchie M.G."/>
            <person name="Robin C."/>
            <person name="Rogers Y.H."/>
            <person name="Rohde C."/>
            <person name="Rozas J."/>
            <person name="Rubenfield M.J."/>
            <person name="Ruiz A."/>
            <person name="Russo S."/>
            <person name="Salzberg S.L."/>
            <person name="Sanchez-Gracia A."/>
            <person name="Saranga D.J."/>
            <person name="Sato H."/>
            <person name="Schaeffer S.W."/>
            <person name="Schatz M.C."/>
            <person name="Schlenke T."/>
            <person name="Schwartz R."/>
            <person name="Segarra C."/>
            <person name="Singh R.S."/>
            <person name="Sirot L."/>
            <person name="Sirota M."/>
            <person name="Sisneros N.B."/>
            <person name="Smith C.D."/>
            <person name="Smith T.F."/>
            <person name="Spieth J."/>
            <person name="Stage D.E."/>
            <person name="Stark A."/>
            <person name="Stephan W."/>
            <person name="Strausberg R.L."/>
            <person name="Strempel S."/>
            <person name="Sturgill D."/>
            <person name="Sutton G."/>
            <person name="Sutton G.G."/>
            <person name="Tao W."/>
            <person name="Teichmann S."/>
            <person name="Tobari Y.N."/>
            <person name="Tomimura Y."/>
            <person name="Tsolas J.M."/>
            <person name="Valente V.L."/>
            <person name="Venter E."/>
            <person name="Venter J.C."/>
            <person name="Vicario S."/>
            <person name="Vieira F.G."/>
            <person name="Vilella A.J."/>
            <person name="Villasante A."/>
            <person name="Walenz B."/>
            <person name="Wang J."/>
            <person name="Wasserman M."/>
            <person name="Watts T."/>
            <person name="Wilson D."/>
            <person name="Wilson R.K."/>
            <person name="Wing R.A."/>
            <person name="Wolfner M.F."/>
            <person name="Wong A."/>
            <person name="Wong G.K."/>
            <person name="Wu C.I."/>
            <person name="Wu G."/>
            <person name="Yamamoto D."/>
            <person name="Yang H.P."/>
            <person name="Yang S.P."/>
            <person name="Yorke J.A."/>
            <person name="Yoshida K."/>
            <person name="Zdobnov E."/>
            <person name="Zhang P."/>
            <person name="Zhang Y."/>
            <person name="Zimin A.V."/>
            <person name="Baldwin J."/>
            <person name="Abdouelleil A."/>
            <person name="Abdulkadir J."/>
            <person name="Abebe A."/>
            <person name="Abera B."/>
            <person name="Abreu J."/>
            <person name="Acer S.C."/>
            <person name="Aftuck L."/>
            <person name="Alexander A."/>
            <person name="An P."/>
            <person name="Anderson E."/>
            <person name="Anderson S."/>
            <person name="Arachi H."/>
            <person name="Azer M."/>
            <person name="Bachantsang P."/>
            <person name="Barry A."/>
            <person name="Bayul T."/>
            <person name="Berlin A."/>
            <person name="Bessette D."/>
            <person name="Bloom T."/>
            <person name="Blye J."/>
            <person name="Boguslavskiy L."/>
            <person name="Bonnet C."/>
            <person name="Boukhgalter B."/>
            <person name="Bourzgui I."/>
            <person name="Brown A."/>
            <person name="Cahill P."/>
            <person name="Channer S."/>
            <person name="Cheshatsang Y."/>
            <person name="Chuda L."/>
            <person name="Citroen M."/>
            <person name="Collymore A."/>
            <person name="Cooke P."/>
            <person name="Costello M."/>
            <person name="D'Aco K."/>
            <person name="Daza R."/>
            <person name="De Haan G."/>
            <person name="DeGray S."/>
            <person name="DeMaso C."/>
            <person name="Dhargay N."/>
            <person name="Dooley K."/>
            <person name="Dooley E."/>
            <person name="Doricent M."/>
            <person name="Dorje P."/>
            <person name="Dorjee K."/>
            <person name="Dupes A."/>
            <person name="Elong R."/>
            <person name="Falk J."/>
            <person name="Farina A."/>
            <person name="Faro S."/>
            <person name="Ferguson D."/>
            <person name="Fisher S."/>
            <person name="Foley C.D."/>
            <person name="Franke A."/>
            <person name="Friedrich D."/>
            <person name="Gadbois L."/>
            <person name="Gearin G."/>
            <person name="Gearin C.R."/>
            <person name="Giannoukos G."/>
            <person name="Goode T."/>
            <person name="Graham J."/>
            <person name="Grandbois E."/>
            <person name="Grewal S."/>
            <person name="Gyaltsen K."/>
            <person name="Hafez N."/>
            <person name="Hagos B."/>
            <person name="Hall J."/>
            <person name="Henson C."/>
            <person name="Hollinger A."/>
            <person name="Honan T."/>
            <person name="Huard M.D."/>
            <person name="Hughes L."/>
            <person name="Hurhula B."/>
            <person name="Husby M.E."/>
            <person name="Kamat A."/>
            <person name="Kanga B."/>
            <person name="Kashin S."/>
            <person name="Khazanovich D."/>
            <person name="Kisner P."/>
            <person name="Lance K."/>
            <person name="Lara M."/>
            <person name="Lee W."/>
            <person name="Lennon N."/>
            <person name="Letendre F."/>
            <person name="LeVine R."/>
            <person name="Lipovsky A."/>
            <person name="Liu X."/>
            <person name="Liu J."/>
            <person name="Liu S."/>
            <person name="Lokyitsang T."/>
            <person name="Lokyitsang Y."/>
            <person name="Lubonja R."/>
            <person name="Lui A."/>
            <person name="MacDonald P."/>
            <person name="Magnisalis V."/>
            <person name="Maru K."/>
            <person name="Matthews C."/>
            <person name="McCusker W."/>
            <person name="McDonough S."/>
            <person name="Mehta T."/>
            <person name="Meldrim J."/>
            <person name="Meneus L."/>
            <person name="Mihai O."/>
            <person name="Mihalev A."/>
            <person name="Mihova T."/>
            <person name="Mittelman R."/>
            <person name="Mlenga V."/>
            <person name="Montmayeur A."/>
            <person name="Mulrain L."/>
            <person name="Navidi A."/>
            <person name="Naylor J."/>
            <person name="Negash T."/>
            <person name="Nguyen T."/>
            <person name="Nguyen N."/>
            <person name="Nicol R."/>
            <person name="Norbu C."/>
            <person name="Norbu N."/>
            <person name="Novod N."/>
            <person name="O'Neill B."/>
            <person name="Osman S."/>
            <person name="Markiewicz E."/>
            <person name="Oyono O.L."/>
            <person name="Patti C."/>
            <person name="Phunkhang P."/>
            <person name="Pierre F."/>
            <person name="Priest M."/>
            <person name="Raghuraman S."/>
            <person name="Rege F."/>
            <person name="Reyes R."/>
            <person name="Rise C."/>
            <person name="Rogov P."/>
            <person name="Ross K."/>
            <person name="Ryan E."/>
            <person name="Settipalli S."/>
            <person name="Shea T."/>
            <person name="Sherpa N."/>
            <person name="Shi L."/>
            <person name="Shih D."/>
            <person name="Sparrow T."/>
            <person name="Spaulding J."/>
            <person name="Stalker J."/>
            <person name="Stange-Thomann N."/>
            <person name="Stavropoulos S."/>
            <person name="Stone C."/>
            <person name="Strader C."/>
            <person name="Tesfaye S."/>
            <person name="Thomson T."/>
            <person name="Thoulutsang Y."/>
            <person name="Thoulutsang D."/>
            <person name="Topham K."/>
            <person name="Topping I."/>
            <person name="Tsamla T."/>
            <person name="Vassiliev H."/>
            <person name="Vo A."/>
            <person name="Wangchuk T."/>
            <person name="Wangdi T."/>
            <person name="Weiand M."/>
            <person name="Wilkinson J."/>
            <person name="Wilson A."/>
            <person name="Yadav S."/>
            <person name="Young G."/>
            <person name="Yu Q."/>
            <person name="Zembek L."/>
            <person name="Zhong D."/>
            <person name="Zimmer A."/>
            <person name="Zwirko Z."/>
            <person name="Jaffe D.B."/>
            <person name="Alvarez P."/>
            <person name="Brockman W."/>
            <person name="Butler J."/>
            <person name="Chin C."/>
            <person name="Gnerre S."/>
            <person name="Grabherr M."/>
            <person name="Kleber M."/>
            <person name="Mauceli E."/>
            <person name="MacCallum I."/>
        </authorList>
    </citation>
    <scope>NUCLEOTIDE SEQUENCE [LARGE SCALE GENOMIC DNA]</scope>
    <source>
        <strain evidence="3">Tucson 14030-0811.24</strain>
    </source>
</reference>
<dbReference type="AlphaFoldDB" id="A0A0Q9X5Q3"/>
<keyword evidence="3" id="KW-1185">Reference proteome</keyword>
<evidence type="ECO:0000313" key="2">
    <source>
        <dbReference type="EMBL" id="KRG00354.1"/>
    </source>
</evidence>
<feature type="region of interest" description="Disordered" evidence="1">
    <location>
        <begin position="67"/>
        <end position="109"/>
    </location>
</feature>